<comment type="caution">
    <text evidence="4">The sequence shown here is derived from an EMBL/GenBank/DDBJ whole genome shotgun (WGS) entry which is preliminary data.</text>
</comment>
<dbReference type="Gene3D" id="3.40.50.300">
    <property type="entry name" value="P-loop containing nucleotide triphosphate hydrolases"/>
    <property type="match status" value="1"/>
</dbReference>
<name>A0ABW9ZDH8_9HYPH</name>
<sequence length="451" mass="51376">MTPYPYQIEGAKFLAARKRGGLLDGCRVGKTIQGVVACDLIGARSVLVVCPGLARSVWANTFDSASLMGLPRATVWDVKDPIEPNGVTIISMDNARNLAIRDRIMHHRWDVMIVDEQHFLKTPTSKRTQMVLSRDGFASVAGRIWFLTATPVMKDPSDLFTMLVTVGAFKGTHEDFLNRYCNWYMGDHGPVVTGAKNVEELQRLMAPHFLRRTWEDVKHQVTDKPVPAPIWEEIDIVPKEGDYDPSDLRDIGFLENEKKVKRIIENFLAGDAKPLPRNSDAARVRLAHALVKAKPLAGYITERLAKWEWDKVVIFFHHFQPSELLMHYLLPFKPRRINGKTPDAKRDQHIREFTDKPAKRVLLVQDNIARQAIDLSAANRLVFFELDWIDDNNHQAAMRIQGPRQTRQPYIYVSRLIGSMDEIIARAAARRARMSAQILDSNKPLKLPSMF</sequence>
<accession>A0ABW9ZDH8</accession>
<dbReference type="Pfam" id="PF00176">
    <property type="entry name" value="SNF2-rel_dom"/>
    <property type="match status" value="1"/>
</dbReference>
<dbReference type="Pfam" id="PF00271">
    <property type="entry name" value="Helicase_C"/>
    <property type="match status" value="1"/>
</dbReference>
<dbReference type="Proteomes" id="UP000541347">
    <property type="component" value="Unassembled WGS sequence"/>
</dbReference>
<feature type="domain" description="Helicase ATP-binding" evidence="2">
    <location>
        <begin position="11"/>
        <end position="169"/>
    </location>
</feature>
<dbReference type="InterPro" id="IPR027417">
    <property type="entry name" value="P-loop_NTPase"/>
</dbReference>
<proteinExistence type="predicted"/>
<dbReference type="InterPro" id="IPR000330">
    <property type="entry name" value="SNF2_N"/>
</dbReference>
<dbReference type="PANTHER" id="PTHR45766">
    <property type="entry name" value="DNA ANNEALING HELICASE AND ENDONUCLEASE ZRANB3 FAMILY MEMBER"/>
    <property type="match status" value="1"/>
</dbReference>
<dbReference type="CDD" id="cd18793">
    <property type="entry name" value="SF2_C_SNF"/>
    <property type="match status" value="1"/>
</dbReference>
<dbReference type="PANTHER" id="PTHR45766:SF6">
    <property type="entry name" value="SWI_SNF-RELATED MATRIX-ASSOCIATED ACTIN-DEPENDENT REGULATOR OF CHROMATIN SUBFAMILY A-LIKE PROTEIN 1"/>
    <property type="match status" value="1"/>
</dbReference>
<dbReference type="InterPro" id="IPR001650">
    <property type="entry name" value="Helicase_C-like"/>
</dbReference>
<keyword evidence="5" id="KW-1185">Reference proteome</keyword>
<evidence type="ECO:0000256" key="1">
    <source>
        <dbReference type="ARBA" id="ARBA00022801"/>
    </source>
</evidence>
<dbReference type="PROSITE" id="PS51192">
    <property type="entry name" value="HELICASE_ATP_BIND_1"/>
    <property type="match status" value="1"/>
</dbReference>
<evidence type="ECO:0000259" key="2">
    <source>
        <dbReference type="PROSITE" id="PS51192"/>
    </source>
</evidence>
<dbReference type="PROSITE" id="PS51194">
    <property type="entry name" value="HELICASE_CTER"/>
    <property type="match status" value="1"/>
</dbReference>
<evidence type="ECO:0000313" key="5">
    <source>
        <dbReference type="Proteomes" id="UP000541347"/>
    </source>
</evidence>
<feature type="domain" description="Helicase C-terminal" evidence="3">
    <location>
        <begin position="299"/>
        <end position="451"/>
    </location>
</feature>
<dbReference type="InterPro" id="IPR038718">
    <property type="entry name" value="SNF2-like_sf"/>
</dbReference>
<dbReference type="InterPro" id="IPR049730">
    <property type="entry name" value="SNF2/RAD54-like_C"/>
</dbReference>
<evidence type="ECO:0000259" key="3">
    <source>
        <dbReference type="PROSITE" id="PS51194"/>
    </source>
</evidence>
<dbReference type="Gene3D" id="3.40.50.10810">
    <property type="entry name" value="Tandem AAA-ATPase domain"/>
    <property type="match status" value="1"/>
</dbReference>
<dbReference type="EMBL" id="JAABLP010000001">
    <property type="protein sequence ID" value="NBN62083.1"/>
    <property type="molecule type" value="Genomic_DNA"/>
</dbReference>
<dbReference type="InterPro" id="IPR014001">
    <property type="entry name" value="Helicase_ATP-bd"/>
</dbReference>
<dbReference type="RefSeq" id="WP_161672745.1">
    <property type="nucleotide sequence ID" value="NZ_JAABLP010000001.1"/>
</dbReference>
<gene>
    <name evidence="4" type="ORF">GWI71_00150</name>
</gene>
<evidence type="ECO:0000313" key="4">
    <source>
        <dbReference type="EMBL" id="NBN62083.1"/>
    </source>
</evidence>
<keyword evidence="1" id="KW-0378">Hydrolase</keyword>
<dbReference type="SUPFAM" id="SSF52540">
    <property type="entry name" value="P-loop containing nucleoside triphosphate hydrolases"/>
    <property type="match status" value="2"/>
</dbReference>
<reference evidence="4 5" key="1">
    <citation type="submission" date="2020-01" db="EMBL/GenBank/DDBJ databases">
        <authorList>
            <person name="Peng S.Y."/>
            <person name="Li J."/>
            <person name="Wang M."/>
            <person name="Wang L."/>
            <person name="Wang C.Q."/>
            <person name="Wang J.R."/>
        </authorList>
    </citation>
    <scope>NUCLEOTIDE SEQUENCE [LARGE SCALE GENOMIC DNA]</scope>
    <source>
        <strain evidence="4 5">XCT-34</strain>
    </source>
</reference>
<dbReference type="SMART" id="SM00487">
    <property type="entry name" value="DEXDc"/>
    <property type="match status" value="1"/>
</dbReference>
<organism evidence="4 5">
    <name type="scientific">Pannonibacter tanglangensis</name>
    <dbReference type="NCBI Taxonomy" id="2750084"/>
    <lineage>
        <taxon>Bacteria</taxon>
        <taxon>Pseudomonadati</taxon>
        <taxon>Pseudomonadota</taxon>
        <taxon>Alphaproteobacteria</taxon>
        <taxon>Hyphomicrobiales</taxon>
        <taxon>Stappiaceae</taxon>
        <taxon>Pannonibacter</taxon>
    </lineage>
</organism>
<protein>
    <submittedName>
        <fullName evidence="4">Uncharacterized protein</fullName>
    </submittedName>
</protein>